<dbReference type="Proteomes" id="UP000242875">
    <property type="component" value="Unassembled WGS sequence"/>
</dbReference>
<dbReference type="InterPro" id="IPR043129">
    <property type="entry name" value="ATPase_NBD"/>
</dbReference>
<feature type="region of interest" description="Disordered" evidence="3">
    <location>
        <begin position="253"/>
        <end position="273"/>
    </location>
</feature>
<name>A0A261Y0T5_9FUNG</name>
<dbReference type="CDD" id="cd10229">
    <property type="entry name" value="ASKHA_NBD_HSP70_HSPA12"/>
    <property type="match status" value="1"/>
</dbReference>
<dbReference type="EMBL" id="MVBO01000049">
    <property type="protein sequence ID" value="OZJ04227.1"/>
    <property type="molecule type" value="Genomic_DNA"/>
</dbReference>
<evidence type="ECO:0000256" key="2">
    <source>
        <dbReference type="ARBA" id="ARBA00022840"/>
    </source>
</evidence>
<comment type="caution">
    <text evidence="4">The sequence shown here is derived from an EMBL/GenBank/DDBJ whole genome shotgun (WGS) entry which is preliminary data.</text>
</comment>
<gene>
    <name evidence="4" type="ORF">BZG36_02962</name>
</gene>
<organism evidence="4 5">
    <name type="scientific">Bifiguratus adelaidae</name>
    <dbReference type="NCBI Taxonomy" id="1938954"/>
    <lineage>
        <taxon>Eukaryota</taxon>
        <taxon>Fungi</taxon>
        <taxon>Fungi incertae sedis</taxon>
        <taxon>Mucoromycota</taxon>
        <taxon>Mucoromycotina</taxon>
        <taxon>Endogonomycetes</taxon>
        <taxon>Endogonales</taxon>
        <taxon>Endogonales incertae sedis</taxon>
        <taxon>Bifiguratus</taxon>
    </lineage>
</organism>
<dbReference type="SUPFAM" id="SSF53067">
    <property type="entry name" value="Actin-like ATPase domain"/>
    <property type="match status" value="2"/>
</dbReference>
<evidence type="ECO:0000256" key="3">
    <source>
        <dbReference type="SAM" id="MobiDB-lite"/>
    </source>
</evidence>
<dbReference type="GO" id="GO:0005524">
    <property type="term" value="F:ATP binding"/>
    <property type="evidence" value="ECO:0007669"/>
    <property type="project" value="UniProtKB-KW"/>
</dbReference>
<dbReference type="Gene3D" id="3.90.640.10">
    <property type="entry name" value="Actin, Chain A, domain 4"/>
    <property type="match status" value="1"/>
</dbReference>
<dbReference type="OrthoDB" id="2963168at2759"/>
<accession>A0A261Y0T5</accession>
<evidence type="ECO:0000256" key="1">
    <source>
        <dbReference type="ARBA" id="ARBA00022741"/>
    </source>
</evidence>
<sequence length="1349" mass="150614">MPGVFSKNLSIPLPVTQQLHRLSFLTFPLRRRWIVLFLFAALCSIQFAWKAGLFEPSEPIPSIPKQPIEPAIDEGEIYVQTPLPPLAADILPQRIHADRKPLPVIAQKHPQPNSQHTVRSKPVELHPFYDLIPPDYHGICLRPRTEPAPDKYGADVGKAYSWIWEAYARSTVDIEPMSLSNDPGDTRPARGKDGYLDAVYCSQRYGLGMVWTWRHRGTEMCKNPCADVSIRSGYLVTPPDALLDRQSIVAKKAQMESDGSKSESFTIDEPIDKTHPPADTGITCYEIHVDIPERLCHARNIVIDLDKVVEPQGGGGLDIWPEKDAVITSGSCKLKEEFWNEDEWGFGGAKWLFDGATREQSMEDVQCDAWIDHDVLMIGRYDNNNVYHAHQDWMQAFLALSILDWSSATTEAIILDADAGGNDRFKAIWPVAFSGLSPKPASTEYRTIRDIAREYRAQGKRKLCLRSAAFGVHAGVTLYSRERGRPSTCEESTVLKAFADFMLYHNNLPVLFSNDLGKAVQRPVYPLHELSIDANAETISPLGGNANSIANPFIITYISRRGVERTIANEGYLISQLRESLMSTFESLDYPRPWLLRQLDFASLPTISSQMAIVRESDIVISAHGSALVYSTYQRATGALVELQHPTRRNNYQFYNIQRLMGRYYDVFVHDGEAASEDLGIERSTISEKNGPVGIIANILPSGEGSDNGIEPGDLTDEVRQADGSLASFLGRNQAEEEESTRMVLGLSEFVMIGNQLICGRLVGGKDGTGDDSTRGGTSDIGKLLQTHSFRDSLDIDEYKVILGYDFGTTFTGCSYAYYQNEEIVDITKWPRSSAHYYPKTPTLTVYKKSDPTKVVAWGNAAKYIMARPDSKNHIQLSKFKLNLDESLHRPPLENGITVVDGIADYLREFHAHVVSEISRGFAGNYTASQFRYCLTVPAMWSDKAKTSMRQAAIKAGMISASDHPDRLQLISEPEAAALYCQKNCENIDLHSGDRFMICDAGGGTVDLIVFQMDGEGQRRSLKEITKGAGESCGSVFLDERFRDMLKRKFGDQFSNISQSAMDNMLDQFINQIKPEFDGMEDHYLQLPASVELADRNDENIGLEEGVLKLPADELNEQVFDPIVNQVLQLIEDQLRQVTDKQLSAIFLVGGFGSSNLLYHRVKSRFSSRVPQILTPPRAGMAVVRGAVLFGLNPRVVTSRISRRTYGINAGLPFDPRLDPPASKVQRADGSLKCTTRFLEFTRKGDSIPVDHCVRQDMHIYYGTSPSTDVILYATQADSVPRYYTDPGVSKVASIEIPIPEMPGIMYQQRISYTVRMYFGLTEIRMEAEFPGGQVYSVTGDFDAIDSFS</sequence>
<keyword evidence="2" id="KW-0067">ATP-binding</keyword>
<dbReference type="Pfam" id="PF00012">
    <property type="entry name" value="HSP70"/>
    <property type="match status" value="1"/>
</dbReference>
<dbReference type="GO" id="GO:0140662">
    <property type="term" value="F:ATP-dependent protein folding chaperone"/>
    <property type="evidence" value="ECO:0007669"/>
    <property type="project" value="InterPro"/>
</dbReference>
<keyword evidence="5" id="KW-1185">Reference proteome</keyword>
<reference evidence="4 5" key="1">
    <citation type="journal article" date="2017" name="Mycologia">
        <title>Bifiguratus adelaidae, gen. et sp. nov., a new member of Mucoromycotina in endophytic and soil-dwelling habitats.</title>
        <authorList>
            <person name="Torres-Cruz T.J."/>
            <person name="Billingsley Tobias T.L."/>
            <person name="Almatruk M."/>
            <person name="Hesse C."/>
            <person name="Kuske C.R."/>
            <person name="Desiro A."/>
            <person name="Benucci G.M."/>
            <person name="Bonito G."/>
            <person name="Stajich J.E."/>
            <person name="Dunlap C."/>
            <person name="Arnold A.E."/>
            <person name="Porras-Alfaro A."/>
        </authorList>
    </citation>
    <scope>NUCLEOTIDE SEQUENCE [LARGE SCALE GENOMIC DNA]</scope>
    <source>
        <strain evidence="4 5">AZ0501</strain>
    </source>
</reference>
<dbReference type="PANTHER" id="PTHR14187:SF5">
    <property type="entry name" value="HEAT SHOCK 70 KDA PROTEIN 12A"/>
    <property type="match status" value="1"/>
</dbReference>
<proteinExistence type="predicted"/>
<keyword evidence="1" id="KW-0547">Nucleotide-binding</keyword>
<dbReference type="Gene3D" id="3.30.420.40">
    <property type="match status" value="2"/>
</dbReference>
<dbReference type="InterPro" id="IPR013126">
    <property type="entry name" value="Hsp_70_fam"/>
</dbReference>
<dbReference type="PANTHER" id="PTHR14187">
    <property type="entry name" value="ALPHA KINASE/ELONGATION FACTOR 2 KINASE"/>
    <property type="match status" value="1"/>
</dbReference>
<protein>
    <submittedName>
        <fullName evidence="4">Uncharacterized protein</fullName>
    </submittedName>
</protein>
<evidence type="ECO:0000313" key="4">
    <source>
        <dbReference type="EMBL" id="OZJ04227.1"/>
    </source>
</evidence>
<evidence type="ECO:0000313" key="5">
    <source>
        <dbReference type="Proteomes" id="UP000242875"/>
    </source>
</evidence>